<evidence type="ECO:0000256" key="3">
    <source>
        <dbReference type="ARBA" id="ARBA00022452"/>
    </source>
</evidence>
<comment type="subcellular location">
    <subcellularLocation>
        <location evidence="1">Cell outer membrane</location>
        <topology evidence="1">Multi-pass membrane protein</topology>
    </subcellularLocation>
</comment>
<evidence type="ECO:0000256" key="4">
    <source>
        <dbReference type="ARBA" id="ARBA00022692"/>
    </source>
</evidence>
<dbReference type="AlphaFoldDB" id="A0A518I2Y9"/>
<protein>
    <submittedName>
        <fullName evidence="9">Outer membrane protein</fullName>
    </submittedName>
</protein>
<name>A0A518I2Y9_9BACT</name>
<dbReference type="Gene3D" id="2.40.160.60">
    <property type="entry name" value="Outer membrane protein transport protein (OMPP1/FadL/TodX)"/>
    <property type="match status" value="1"/>
</dbReference>
<dbReference type="InterPro" id="IPR005017">
    <property type="entry name" value="OMPP1/FadL/TodX"/>
</dbReference>
<keyword evidence="4" id="KW-0812">Transmembrane</keyword>
<evidence type="ECO:0000256" key="6">
    <source>
        <dbReference type="ARBA" id="ARBA00023136"/>
    </source>
</evidence>
<feature type="chain" id="PRO_5021811735" evidence="8">
    <location>
        <begin position="35"/>
        <end position="436"/>
    </location>
</feature>
<organism evidence="9 10">
    <name type="scientific">Stieleria neptunia</name>
    <dbReference type="NCBI Taxonomy" id="2527979"/>
    <lineage>
        <taxon>Bacteria</taxon>
        <taxon>Pseudomonadati</taxon>
        <taxon>Planctomycetota</taxon>
        <taxon>Planctomycetia</taxon>
        <taxon>Pirellulales</taxon>
        <taxon>Pirellulaceae</taxon>
        <taxon>Stieleria</taxon>
    </lineage>
</organism>
<dbReference type="GO" id="GO:0015483">
    <property type="term" value="F:long-chain fatty acid transporting porin activity"/>
    <property type="evidence" value="ECO:0007669"/>
    <property type="project" value="TreeGrafter"/>
</dbReference>
<dbReference type="EMBL" id="CP037423">
    <property type="protein sequence ID" value="QDV47404.1"/>
    <property type="molecule type" value="Genomic_DNA"/>
</dbReference>
<gene>
    <name evidence="9" type="ORF">Enr13x_73130</name>
</gene>
<dbReference type="SUPFAM" id="SSF56935">
    <property type="entry name" value="Porins"/>
    <property type="match status" value="1"/>
</dbReference>
<dbReference type="PANTHER" id="PTHR35093:SF8">
    <property type="entry name" value="OUTER MEMBRANE PROTEIN NMB0088-RELATED"/>
    <property type="match status" value="1"/>
</dbReference>
<dbReference type="KEGG" id="snep:Enr13x_73130"/>
<keyword evidence="7" id="KW-0998">Cell outer membrane</keyword>
<accession>A0A518I2Y9</accession>
<evidence type="ECO:0000256" key="7">
    <source>
        <dbReference type="ARBA" id="ARBA00023237"/>
    </source>
</evidence>
<dbReference type="GO" id="GO:0009279">
    <property type="term" value="C:cell outer membrane"/>
    <property type="evidence" value="ECO:0007669"/>
    <property type="project" value="UniProtKB-SubCell"/>
</dbReference>
<evidence type="ECO:0000313" key="10">
    <source>
        <dbReference type="Proteomes" id="UP000319004"/>
    </source>
</evidence>
<dbReference type="OrthoDB" id="251243at2"/>
<comment type="similarity">
    <text evidence="2">Belongs to the OmpP1/FadL family.</text>
</comment>
<proteinExistence type="inferred from homology"/>
<evidence type="ECO:0000256" key="2">
    <source>
        <dbReference type="ARBA" id="ARBA00008163"/>
    </source>
</evidence>
<evidence type="ECO:0000256" key="5">
    <source>
        <dbReference type="ARBA" id="ARBA00022729"/>
    </source>
</evidence>
<evidence type="ECO:0000313" key="9">
    <source>
        <dbReference type="EMBL" id="QDV47404.1"/>
    </source>
</evidence>
<keyword evidence="3" id="KW-1134">Transmembrane beta strand</keyword>
<keyword evidence="6" id="KW-0472">Membrane</keyword>
<sequence precursor="true">MGLLTAGRRTMDRSRWTAGMATLASLVMCSVAVADGTIRDGVSARSIGRGGTNLAMSDNAHVMLDNPAGLVRNEADCLLEFGGHLLLTDLEYDDADNSRVGDIDNPFPIGEFAIAKKLDEHITIGFGAFSHAGFAAEYMMNGPAPFSGPQHYKSIGALARLLPTLSVKLTERLSIGTTLGAAINHIELEGPYTLQGPNAFAGTPTRMDLQGTGAGMSWSIGMQYDLNDRTTVGVNYQHETTMELDGTTVVEIPGLGASRYDSMLDVKWPRSLGVGLSHRTDRRRTYSADAIWYDWSSAYDHFDLSLKDPLNPVYQIVAPTLLESFPLDWRDTVSLRFGIEQQLRDDRVIRVGYAYHRNPIPDATVTPYIQTILEHALSFGYGCSWRGIAVDAAYQWSFGPTQSVDTSGFMGGDFDDGWHSVNAHQFSLSFQRARMK</sequence>
<dbReference type="PANTHER" id="PTHR35093">
    <property type="entry name" value="OUTER MEMBRANE PROTEIN NMB0088-RELATED"/>
    <property type="match status" value="1"/>
</dbReference>
<dbReference type="Proteomes" id="UP000319004">
    <property type="component" value="Chromosome"/>
</dbReference>
<evidence type="ECO:0000256" key="8">
    <source>
        <dbReference type="SAM" id="SignalP"/>
    </source>
</evidence>
<keyword evidence="5 8" id="KW-0732">Signal</keyword>
<feature type="signal peptide" evidence="8">
    <location>
        <begin position="1"/>
        <end position="34"/>
    </location>
</feature>
<evidence type="ECO:0000256" key="1">
    <source>
        <dbReference type="ARBA" id="ARBA00004571"/>
    </source>
</evidence>
<reference evidence="9 10" key="1">
    <citation type="submission" date="2019-03" db="EMBL/GenBank/DDBJ databases">
        <title>Deep-cultivation of Planctomycetes and their phenomic and genomic characterization uncovers novel biology.</title>
        <authorList>
            <person name="Wiegand S."/>
            <person name="Jogler M."/>
            <person name="Boedeker C."/>
            <person name="Pinto D."/>
            <person name="Vollmers J."/>
            <person name="Rivas-Marin E."/>
            <person name="Kohn T."/>
            <person name="Peeters S.H."/>
            <person name="Heuer A."/>
            <person name="Rast P."/>
            <person name="Oberbeckmann S."/>
            <person name="Bunk B."/>
            <person name="Jeske O."/>
            <person name="Meyerdierks A."/>
            <person name="Storesund J.E."/>
            <person name="Kallscheuer N."/>
            <person name="Luecker S."/>
            <person name="Lage O.M."/>
            <person name="Pohl T."/>
            <person name="Merkel B.J."/>
            <person name="Hornburger P."/>
            <person name="Mueller R.-W."/>
            <person name="Bruemmer F."/>
            <person name="Labrenz M."/>
            <person name="Spormann A.M."/>
            <person name="Op den Camp H."/>
            <person name="Overmann J."/>
            <person name="Amann R."/>
            <person name="Jetten M.S.M."/>
            <person name="Mascher T."/>
            <person name="Medema M.H."/>
            <person name="Devos D.P."/>
            <person name="Kaster A.-K."/>
            <person name="Ovreas L."/>
            <person name="Rohde M."/>
            <person name="Galperin M.Y."/>
            <person name="Jogler C."/>
        </authorList>
    </citation>
    <scope>NUCLEOTIDE SEQUENCE [LARGE SCALE GENOMIC DNA]</scope>
    <source>
        <strain evidence="9 10">Enr13</strain>
    </source>
</reference>
<dbReference type="Pfam" id="PF03349">
    <property type="entry name" value="Toluene_X"/>
    <property type="match status" value="1"/>
</dbReference>
<keyword evidence="10" id="KW-1185">Reference proteome</keyword>